<gene>
    <name evidence="2" type="ORF">GCM10009811_01140</name>
</gene>
<dbReference type="InterPro" id="IPR024344">
    <property type="entry name" value="MDMPI_metal-binding"/>
</dbReference>
<sequence>MPCAHRPDGARVGDNGGVDVYADLAAEEEQLAALLDALPPEDWRAPSRCAGWTVTDVVLHLAQCEEAVVGAVTGGTAYAPVDWTRLGNTVETAMDAYVETERADAQSVRRRWESARVAALGALRAADPKRKVQWVTNLLRPTTLATTRLAEHWAHALDIAEPLGRDHPDTARLRHILWLAHATLPYACAVDGRAAPVVRIEATGPVGEHWAISPEDADVVLSGGAGELCRIGARRLDPAASSVTASGPGGAEVLSLLRTFAV</sequence>
<dbReference type="RefSeq" id="WP_344079728.1">
    <property type="nucleotide sequence ID" value="NZ_BAAAPO010000001.1"/>
</dbReference>
<evidence type="ECO:0000313" key="2">
    <source>
        <dbReference type="EMBL" id="GAA1779520.1"/>
    </source>
</evidence>
<reference evidence="3" key="1">
    <citation type="journal article" date="2019" name="Int. J. Syst. Evol. Microbiol.">
        <title>The Global Catalogue of Microorganisms (GCM) 10K type strain sequencing project: providing services to taxonomists for standard genome sequencing and annotation.</title>
        <authorList>
            <consortium name="The Broad Institute Genomics Platform"/>
            <consortium name="The Broad Institute Genome Sequencing Center for Infectious Disease"/>
            <person name="Wu L."/>
            <person name="Ma J."/>
        </authorList>
    </citation>
    <scope>NUCLEOTIDE SEQUENCE [LARGE SCALE GENOMIC DNA]</scope>
    <source>
        <strain evidence="3">JCM 15592</strain>
    </source>
</reference>
<dbReference type="Proteomes" id="UP001499938">
    <property type="component" value="Unassembled WGS sequence"/>
</dbReference>
<dbReference type="InterPro" id="IPR034660">
    <property type="entry name" value="DinB/YfiT-like"/>
</dbReference>
<protein>
    <submittedName>
        <fullName evidence="2">TIGR03084 family metal-binding protein</fullName>
    </submittedName>
</protein>
<accession>A0ABP4XI93</accession>
<proteinExistence type="predicted"/>
<evidence type="ECO:0000259" key="1">
    <source>
        <dbReference type="Pfam" id="PF11716"/>
    </source>
</evidence>
<name>A0ABP4XI93_9MICO</name>
<dbReference type="NCBIfam" id="TIGR03083">
    <property type="entry name" value="maleylpyruvate isomerase family mycothiol-dependent enzyme"/>
    <property type="match status" value="1"/>
</dbReference>
<dbReference type="Gene3D" id="1.20.120.450">
    <property type="entry name" value="dinb family like domain"/>
    <property type="match status" value="1"/>
</dbReference>
<dbReference type="Pfam" id="PF11716">
    <property type="entry name" value="MDMPI_N"/>
    <property type="match status" value="1"/>
</dbReference>
<organism evidence="2 3">
    <name type="scientific">Nostocoides veronense</name>
    <dbReference type="NCBI Taxonomy" id="330836"/>
    <lineage>
        <taxon>Bacteria</taxon>
        <taxon>Bacillati</taxon>
        <taxon>Actinomycetota</taxon>
        <taxon>Actinomycetes</taxon>
        <taxon>Micrococcales</taxon>
        <taxon>Intrasporangiaceae</taxon>
        <taxon>Nostocoides</taxon>
    </lineage>
</organism>
<dbReference type="EMBL" id="BAAAPO010000001">
    <property type="protein sequence ID" value="GAA1779520.1"/>
    <property type="molecule type" value="Genomic_DNA"/>
</dbReference>
<comment type="caution">
    <text evidence="2">The sequence shown here is derived from an EMBL/GenBank/DDBJ whole genome shotgun (WGS) entry which is preliminary data.</text>
</comment>
<keyword evidence="3" id="KW-1185">Reference proteome</keyword>
<evidence type="ECO:0000313" key="3">
    <source>
        <dbReference type="Proteomes" id="UP001499938"/>
    </source>
</evidence>
<dbReference type="SUPFAM" id="SSF109854">
    <property type="entry name" value="DinB/YfiT-like putative metalloenzymes"/>
    <property type="match status" value="1"/>
</dbReference>
<dbReference type="InterPro" id="IPR017517">
    <property type="entry name" value="Maleyloyr_isom"/>
</dbReference>
<feature type="domain" description="Mycothiol-dependent maleylpyruvate isomerase metal-binding" evidence="1">
    <location>
        <begin position="24"/>
        <end position="160"/>
    </location>
</feature>